<dbReference type="EMBL" id="CVRI01000023">
    <property type="protein sequence ID" value="CRK92104.1"/>
    <property type="molecule type" value="Genomic_DNA"/>
</dbReference>
<evidence type="ECO:0000313" key="1">
    <source>
        <dbReference type="EMBL" id="CRK92104.1"/>
    </source>
</evidence>
<name>A0A1J1HVL2_9DIPT</name>
<dbReference type="AlphaFoldDB" id="A0A1J1HVL2"/>
<protein>
    <submittedName>
        <fullName evidence="1">CLUMA_CG005686, isoform A</fullName>
    </submittedName>
</protein>
<proteinExistence type="predicted"/>
<accession>A0A1J1HVL2</accession>
<dbReference type="Proteomes" id="UP000183832">
    <property type="component" value="Unassembled WGS sequence"/>
</dbReference>
<gene>
    <name evidence="1" type="ORF">CLUMA_CG005686</name>
</gene>
<keyword evidence="2" id="KW-1185">Reference proteome</keyword>
<evidence type="ECO:0000313" key="2">
    <source>
        <dbReference type="Proteomes" id="UP000183832"/>
    </source>
</evidence>
<organism evidence="1 2">
    <name type="scientific">Clunio marinus</name>
    <dbReference type="NCBI Taxonomy" id="568069"/>
    <lineage>
        <taxon>Eukaryota</taxon>
        <taxon>Metazoa</taxon>
        <taxon>Ecdysozoa</taxon>
        <taxon>Arthropoda</taxon>
        <taxon>Hexapoda</taxon>
        <taxon>Insecta</taxon>
        <taxon>Pterygota</taxon>
        <taxon>Neoptera</taxon>
        <taxon>Endopterygota</taxon>
        <taxon>Diptera</taxon>
        <taxon>Nematocera</taxon>
        <taxon>Chironomoidea</taxon>
        <taxon>Chironomidae</taxon>
        <taxon>Clunio</taxon>
    </lineage>
</organism>
<reference evidence="1 2" key="1">
    <citation type="submission" date="2015-04" db="EMBL/GenBank/DDBJ databases">
        <authorList>
            <person name="Syromyatnikov M.Y."/>
            <person name="Popov V.N."/>
        </authorList>
    </citation>
    <scope>NUCLEOTIDE SEQUENCE [LARGE SCALE GENOMIC DNA]</scope>
</reference>
<sequence>MQLNRKKVDLKSDSVIKLMILASQTATLLTQQICFAKYNYCILTSQLLEKDSNKGSKHVALNEKTS</sequence>